<dbReference type="Pfam" id="PF21010">
    <property type="entry name" value="HA2_C"/>
    <property type="match status" value="1"/>
</dbReference>
<evidence type="ECO:0000256" key="4">
    <source>
        <dbReference type="ARBA" id="ARBA00022806"/>
    </source>
</evidence>
<dbReference type="STRING" id="7574.A0A1S3J0N4"/>
<reference evidence="10" key="1">
    <citation type="submission" date="2025-08" db="UniProtKB">
        <authorList>
            <consortium name="RefSeq"/>
        </authorList>
    </citation>
    <scope>IDENTIFICATION</scope>
    <source>
        <tissue evidence="10">Gonads</tissue>
    </source>
</reference>
<dbReference type="PANTHER" id="PTHR18934">
    <property type="entry name" value="ATP-DEPENDENT RNA HELICASE"/>
    <property type="match status" value="1"/>
</dbReference>
<dbReference type="Pfam" id="PF00271">
    <property type="entry name" value="Helicase_C"/>
    <property type="match status" value="1"/>
</dbReference>
<dbReference type="SMART" id="SM00487">
    <property type="entry name" value="DEXDc"/>
    <property type="match status" value="1"/>
</dbReference>
<dbReference type="RefSeq" id="XP_013403823.1">
    <property type="nucleotide sequence ID" value="XM_013548369.2"/>
</dbReference>
<dbReference type="SUPFAM" id="SSF52540">
    <property type="entry name" value="P-loop containing nucleoside triphosphate hydrolases"/>
    <property type="match status" value="1"/>
</dbReference>
<gene>
    <name evidence="10" type="primary">LOC106169066</name>
</gene>
<dbReference type="SMART" id="SM00490">
    <property type="entry name" value="HELICc"/>
    <property type="match status" value="1"/>
</dbReference>
<evidence type="ECO:0000256" key="2">
    <source>
        <dbReference type="ARBA" id="ARBA00022741"/>
    </source>
</evidence>
<dbReference type="PANTHER" id="PTHR18934:SF118">
    <property type="entry name" value="ATP-DEPENDENT RNA HELICASE DHX33"/>
    <property type="match status" value="1"/>
</dbReference>
<keyword evidence="4 10" id="KW-0347">Helicase</keyword>
<dbReference type="KEGG" id="lak:106169066"/>
<dbReference type="FunFam" id="3.40.50.300:FF:000750">
    <property type="entry name" value="Putative ATP-dependent RNA helicase DHX33"/>
    <property type="match status" value="1"/>
</dbReference>
<dbReference type="Gene3D" id="3.40.50.300">
    <property type="entry name" value="P-loop containing nucleotide triphosphate hydrolases"/>
    <property type="match status" value="2"/>
</dbReference>
<dbReference type="GO" id="GO:0016787">
    <property type="term" value="F:hydrolase activity"/>
    <property type="evidence" value="ECO:0007669"/>
    <property type="project" value="UniProtKB-KW"/>
</dbReference>
<evidence type="ECO:0000259" key="7">
    <source>
        <dbReference type="PROSITE" id="PS51192"/>
    </source>
</evidence>
<dbReference type="InterPro" id="IPR027417">
    <property type="entry name" value="P-loop_NTPase"/>
</dbReference>
<evidence type="ECO:0000313" key="9">
    <source>
        <dbReference type="Proteomes" id="UP000085678"/>
    </source>
</evidence>
<dbReference type="Gene3D" id="1.20.120.1080">
    <property type="match status" value="1"/>
</dbReference>
<feature type="domain" description="Helicase C-terminal" evidence="8">
    <location>
        <begin position="248"/>
        <end position="424"/>
    </location>
</feature>
<dbReference type="SMART" id="SM00847">
    <property type="entry name" value="HA2"/>
    <property type="match status" value="1"/>
</dbReference>
<sequence length="678" mass="76393">MLIVAFLFRETRMMSTKGVLGSPKPAKRVKLTSVEPTRDELLEERKKLPIFPAKGKLLQNVQQVSTAIIIGETGCGKTTQIPQFLYKAGMHRNHTIAITQPRRVAAISIAERVSKEMGTELGQTVGYCVRFEDVSCQATKIRFMTDGMLLRESTLDPLLKRYSFVILDEAHERTVHTDVLFGVVKGAQKRRRAKGLPQLKILVMSATMDVDQFSQYFDCAPVFYLEGRQYPIQVKYSVQSQSDYLFSALVAVMQIHQEAPLGQDILVFLTGQEEIESAVHTLRDIVKDVTKQYAPMIVCPMYAALPTGQQMRIFQPTPGGVRKVIVATNIAETSVTIPNIKFVVDTGMVKAKIFNPNSGLDMLKVCWVSKSQAWQRTGRAGREAPGTCYRLYTEEEFEQFSTNTIPEIQRCNLSSVILQLLALGISDIVHFDFMDKPRPEAILAALDQLVLLGAVEKQEKVQLTLLGRQLAAFPLDPRLSRVLLGAKEFDCLEEMLTVVSLLSVESVFHTPYNKRDTAHAARQKFISSEGDHLTLLNVYRAYKGVKGDKQWCQENFINARNMQTASQIRKQLREICVHLQLPFKSCGQNTGVIRKCLCHGFFTNAAELQHEGVYKTVASKKTVVIHPSSSLFMRKPGCVIYNELVQTSKCYMRNLSVVDPQWLYEAAPTYFKRKKTAN</sequence>
<feature type="domain" description="Helicase ATP-binding" evidence="7">
    <location>
        <begin position="58"/>
        <end position="226"/>
    </location>
</feature>
<dbReference type="Pfam" id="PF04408">
    <property type="entry name" value="WHD_HA2"/>
    <property type="match status" value="1"/>
</dbReference>
<dbReference type="PROSITE" id="PS00690">
    <property type="entry name" value="DEAH_ATP_HELICASE"/>
    <property type="match status" value="1"/>
</dbReference>
<keyword evidence="5" id="KW-0067">ATP-binding</keyword>
<dbReference type="InterPro" id="IPR001650">
    <property type="entry name" value="Helicase_C-like"/>
</dbReference>
<dbReference type="InParanoid" id="A0A1S3J0N4"/>
<dbReference type="Pfam" id="PF00270">
    <property type="entry name" value="DEAD"/>
    <property type="match status" value="1"/>
</dbReference>
<evidence type="ECO:0000256" key="1">
    <source>
        <dbReference type="ARBA" id="ARBA00012552"/>
    </source>
</evidence>
<keyword evidence="2" id="KW-0547">Nucleotide-binding</keyword>
<dbReference type="OrthoDB" id="10253254at2759"/>
<dbReference type="Proteomes" id="UP000085678">
    <property type="component" value="Unplaced"/>
</dbReference>
<evidence type="ECO:0000256" key="3">
    <source>
        <dbReference type="ARBA" id="ARBA00022801"/>
    </source>
</evidence>
<keyword evidence="9" id="KW-1185">Reference proteome</keyword>
<evidence type="ECO:0000256" key="5">
    <source>
        <dbReference type="ARBA" id="ARBA00022840"/>
    </source>
</evidence>
<dbReference type="GO" id="GO:0003725">
    <property type="term" value="F:double-stranded RNA binding"/>
    <property type="evidence" value="ECO:0007669"/>
    <property type="project" value="TreeGrafter"/>
</dbReference>
<name>A0A1S3J0N4_LINAN</name>
<dbReference type="PROSITE" id="PS51194">
    <property type="entry name" value="HELICASE_CTER"/>
    <property type="match status" value="1"/>
</dbReference>
<dbReference type="InterPro" id="IPR011709">
    <property type="entry name" value="DEAD-box_helicase_OB_fold"/>
</dbReference>
<dbReference type="GO" id="GO:0005730">
    <property type="term" value="C:nucleolus"/>
    <property type="evidence" value="ECO:0007669"/>
    <property type="project" value="UniProtKB-ARBA"/>
</dbReference>
<dbReference type="GO" id="GO:0005524">
    <property type="term" value="F:ATP binding"/>
    <property type="evidence" value="ECO:0007669"/>
    <property type="project" value="UniProtKB-KW"/>
</dbReference>
<organism evidence="9 10">
    <name type="scientific">Lingula anatina</name>
    <name type="common">Brachiopod</name>
    <name type="synonym">Lingula unguis</name>
    <dbReference type="NCBI Taxonomy" id="7574"/>
    <lineage>
        <taxon>Eukaryota</taxon>
        <taxon>Metazoa</taxon>
        <taxon>Spiralia</taxon>
        <taxon>Lophotrochozoa</taxon>
        <taxon>Brachiopoda</taxon>
        <taxon>Linguliformea</taxon>
        <taxon>Lingulata</taxon>
        <taxon>Lingulida</taxon>
        <taxon>Linguloidea</taxon>
        <taxon>Lingulidae</taxon>
        <taxon>Lingula</taxon>
    </lineage>
</organism>
<dbReference type="InterPro" id="IPR007502">
    <property type="entry name" value="Helicase-assoc_dom"/>
</dbReference>
<dbReference type="AlphaFoldDB" id="A0A1S3J0N4"/>
<dbReference type="Pfam" id="PF07717">
    <property type="entry name" value="OB_NTP_bind"/>
    <property type="match status" value="1"/>
</dbReference>
<dbReference type="InterPro" id="IPR002464">
    <property type="entry name" value="DNA/RNA_helicase_DEAH_CS"/>
</dbReference>
<dbReference type="InterPro" id="IPR011545">
    <property type="entry name" value="DEAD/DEAH_box_helicase_dom"/>
</dbReference>
<dbReference type="GeneID" id="106169066"/>
<dbReference type="InterPro" id="IPR014001">
    <property type="entry name" value="Helicase_ATP-bd"/>
</dbReference>
<evidence type="ECO:0000256" key="6">
    <source>
        <dbReference type="ARBA" id="ARBA00047984"/>
    </source>
</evidence>
<dbReference type="GO" id="GO:0045943">
    <property type="term" value="P:positive regulation of transcription by RNA polymerase I"/>
    <property type="evidence" value="ECO:0007669"/>
    <property type="project" value="TreeGrafter"/>
</dbReference>
<dbReference type="EC" id="3.6.4.13" evidence="1"/>
<evidence type="ECO:0000313" key="10">
    <source>
        <dbReference type="RefSeq" id="XP_013403823.1"/>
    </source>
</evidence>
<keyword evidence="3" id="KW-0378">Hydrolase</keyword>
<evidence type="ECO:0000259" key="8">
    <source>
        <dbReference type="PROSITE" id="PS51194"/>
    </source>
</evidence>
<comment type="catalytic activity">
    <reaction evidence="6">
        <text>ATP + H2O = ADP + phosphate + H(+)</text>
        <dbReference type="Rhea" id="RHEA:13065"/>
        <dbReference type="ChEBI" id="CHEBI:15377"/>
        <dbReference type="ChEBI" id="CHEBI:15378"/>
        <dbReference type="ChEBI" id="CHEBI:30616"/>
        <dbReference type="ChEBI" id="CHEBI:43474"/>
        <dbReference type="ChEBI" id="CHEBI:456216"/>
        <dbReference type="EC" id="3.6.4.13"/>
    </reaction>
</comment>
<dbReference type="PROSITE" id="PS51192">
    <property type="entry name" value="HELICASE_ATP_BIND_1"/>
    <property type="match status" value="1"/>
</dbReference>
<proteinExistence type="predicted"/>
<dbReference type="CDD" id="cd18791">
    <property type="entry name" value="SF2_C_RHA"/>
    <property type="match status" value="1"/>
</dbReference>
<dbReference type="FunFam" id="3.40.50.300:FF:000145">
    <property type="entry name" value="probable ATP-dependent RNA helicase DHX40"/>
    <property type="match status" value="1"/>
</dbReference>
<dbReference type="GO" id="GO:0003724">
    <property type="term" value="F:RNA helicase activity"/>
    <property type="evidence" value="ECO:0007669"/>
    <property type="project" value="UniProtKB-EC"/>
</dbReference>
<dbReference type="InterPro" id="IPR048333">
    <property type="entry name" value="HA2_WH"/>
</dbReference>
<dbReference type="CDD" id="cd17978">
    <property type="entry name" value="DEXHc_DHX33"/>
    <property type="match status" value="1"/>
</dbReference>
<accession>A0A1S3J0N4</accession>
<protein>
    <recommendedName>
        <fullName evidence="1">RNA helicase</fullName>
        <ecNumber evidence="1">3.6.4.13</ecNumber>
    </recommendedName>
</protein>